<proteinExistence type="predicted"/>
<dbReference type="GeneID" id="84790295"/>
<accession>C8NBC9</accession>
<gene>
    <name evidence="1" type="ORF">HMPREF0198_1807</name>
</gene>
<dbReference type="Proteomes" id="UP000004870">
    <property type="component" value="Unassembled WGS sequence"/>
</dbReference>
<evidence type="ECO:0000313" key="2">
    <source>
        <dbReference type="Proteomes" id="UP000004870"/>
    </source>
</evidence>
<evidence type="ECO:0000313" key="1">
    <source>
        <dbReference type="EMBL" id="EEV88097.1"/>
    </source>
</evidence>
<dbReference type="HOGENOM" id="CLU_2680911_0_0_6"/>
<dbReference type="AlphaFoldDB" id="C8NBC9"/>
<comment type="caution">
    <text evidence="1">The sequence shown here is derived from an EMBL/GenBank/DDBJ whole genome shotgun (WGS) entry which is preliminary data.</text>
</comment>
<reference evidence="1 2" key="1">
    <citation type="submission" date="2009-08" db="EMBL/GenBank/DDBJ databases">
        <authorList>
            <person name="Qin X."/>
            <person name="Bachman B."/>
            <person name="Battles P."/>
            <person name="Bell A."/>
            <person name="Bess C."/>
            <person name="Bickham C."/>
            <person name="Chaboub L."/>
            <person name="Chen D."/>
            <person name="Coyle M."/>
            <person name="Deiros D.R."/>
            <person name="Dinh H."/>
            <person name="Forbes L."/>
            <person name="Fowler G."/>
            <person name="Francisco L."/>
            <person name="Fu Q."/>
            <person name="Gubbala S."/>
            <person name="Hale W."/>
            <person name="Han Y."/>
            <person name="Hemphill L."/>
            <person name="Highlander S.K."/>
            <person name="Hirani K."/>
            <person name="Hogues M."/>
            <person name="Jackson L."/>
            <person name="Jakkamsetti A."/>
            <person name="Javaid M."/>
            <person name="Jiang H."/>
            <person name="Korchina V."/>
            <person name="Kovar C."/>
            <person name="Lara F."/>
            <person name="Lee S."/>
            <person name="Mata R."/>
            <person name="Mathew T."/>
            <person name="Moen C."/>
            <person name="Morales K."/>
            <person name="Munidasa M."/>
            <person name="Nazareth L."/>
            <person name="Ngo R."/>
            <person name="Nguyen L."/>
            <person name="Okwuonu G."/>
            <person name="Ongeri F."/>
            <person name="Patil S."/>
            <person name="Petrosino J."/>
            <person name="Pham C."/>
            <person name="Pham P."/>
            <person name="Pu L.-L."/>
            <person name="Puazo M."/>
            <person name="Raj R."/>
            <person name="Reid J."/>
            <person name="Rouhana J."/>
            <person name="Saada N."/>
            <person name="Shang Y."/>
            <person name="Simmons D."/>
            <person name="Thornton R."/>
            <person name="Warren J."/>
            <person name="Weissenberger G."/>
            <person name="Zhang J."/>
            <person name="Zhang L."/>
            <person name="Zhou C."/>
            <person name="Zhu D."/>
            <person name="Muzny D."/>
            <person name="Worley K."/>
            <person name="Gibbs R."/>
        </authorList>
    </citation>
    <scope>NUCLEOTIDE SEQUENCE [LARGE SCALE GENOMIC DNA]</scope>
    <source>
        <strain evidence="2">ATCC 15826 / DSM 8339 / NCTC 10426 / 6573</strain>
    </source>
</reference>
<keyword evidence="2" id="KW-1185">Reference proteome</keyword>
<protein>
    <submittedName>
        <fullName evidence="1">Uncharacterized protein</fullName>
    </submittedName>
</protein>
<name>C8NBC9_CARH6</name>
<dbReference type="EMBL" id="ACKY01000102">
    <property type="protein sequence ID" value="EEV88097.1"/>
    <property type="molecule type" value="Genomic_DNA"/>
</dbReference>
<dbReference type="RefSeq" id="WP_004141795.1">
    <property type="nucleotide sequence ID" value="NZ_GG694027.1"/>
</dbReference>
<organism evidence="1 2">
    <name type="scientific">Cardiobacterium hominis (strain ATCC 15826 / DSM 8339 / NCTC 10426 / 6573)</name>
    <dbReference type="NCBI Taxonomy" id="638300"/>
    <lineage>
        <taxon>Bacteria</taxon>
        <taxon>Pseudomonadati</taxon>
        <taxon>Pseudomonadota</taxon>
        <taxon>Gammaproteobacteria</taxon>
        <taxon>Cardiobacteriales</taxon>
        <taxon>Cardiobacteriaceae</taxon>
        <taxon>Cardiobacterium</taxon>
    </lineage>
</organism>
<sequence>MVFFLFSERVAPLVAGLGRGNIVKAAGGVNLYVGTNSALRGKENFAQALGDYFAASFSLRGAGFLLDRTLSSFT</sequence>